<dbReference type="InterPro" id="IPR036291">
    <property type="entry name" value="NAD(P)-bd_dom_sf"/>
</dbReference>
<keyword evidence="6" id="KW-0521">NADP</keyword>
<dbReference type="Pfam" id="PF08546">
    <property type="entry name" value="ApbA_C"/>
    <property type="match status" value="1"/>
</dbReference>
<dbReference type="InterPro" id="IPR013332">
    <property type="entry name" value="KPR_N"/>
</dbReference>
<dbReference type="SUPFAM" id="SSF48179">
    <property type="entry name" value="6-phosphogluconate dehydrogenase C-terminal domain-like"/>
    <property type="match status" value="1"/>
</dbReference>
<evidence type="ECO:0000256" key="3">
    <source>
        <dbReference type="ARBA" id="ARBA00007870"/>
    </source>
</evidence>
<feature type="domain" description="Ketopantoate reductase N-terminal" evidence="10">
    <location>
        <begin position="9"/>
        <end position="171"/>
    </location>
</feature>
<name>A0A8J2X5K7_ZYGB2</name>
<dbReference type="Pfam" id="PF02558">
    <property type="entry name" value="ApbA"/>
    <property type="match status" value="1"/>
</dbReference>
<dbReference type="InterPro" id="IPR013752">
    <property type="entry name" value="KPA_reductase"/>
</dbReference>
<dbReference type="Proteomes" id="UP000019375">
    <property type="component" value="Unassembled WGS sequence"/>
</dbReference>
<dbReference type="NCBIfam" id="TIGR00745">
    <property type="entry name" value="apbA_panE"/>
    <property type="match status" value="1"/>
</dbReference>
<dbReference type="GO" id="GO:0050661">
    <property type="term" value="F:NADP binding"/>
    <property type="evidence" value="ECO:0007669"/>
    <property type="project" value="TreeGrafter"/>
</dbReference>
<evidence type="ECO:0000256" key="6">
    <source>
        <dbReference type="ARBA" id="ARBA00022857"/>
    </source>
</evidence>
<reference evidence="13" key="1">
    <citation type="journal article" date="2013" name="Genome Announc.">
        <title>Genome sequence of the food spoilage yeast Zygosaccharomyces bailii CLIB 213(T).</title>
        <authorList>
            <person name="Galeote V."/>
            <person name="Bigey F."/>
            <person name="Devillers H."/>
            <person name="Neuveglise C."/>
            <person name="Dequin S."/>
        </authorList>
    </citation>
    <scope>NUCLEOTIDE SEQUENCE [LARGE SCALE GENOMIC DNA]</scope>
    <source>
        <strain evidence="13">CLIB 213 / ATCC 58445 / CBS 680 / CCRC 21525 / NBRC 1098 / NCYC 1416 / NRRL Y-2227</strain>
    </source>
</reference>
<evidence type="ECO:0000256" key="5">
    <source>
        <dbReference type="ARBA" id="ARBA00022655"/>
    </source>
</evidence>
<gene>
    <name evidence="12" type="ORF">BN860_17876g</name>
</gene>
<evidence type="ECO:0000313" key="13">
    <source>
        <dbReference type="Proteomes" id="UP000019375"/>
    </source>
</evidence>
<dbReference type="AlphaFoldDB" id="A0A8J2X5K7"/>
<comment type="catalytic activity">
    <reaction evidence="9">
        <text>(R)-pantoate + NADP(+) = 2-dehydropantoate + NADPH + H(+)</text>
        <dbReference type="Rhea" id="RHEA:16233"/>
        <dbReference type="ChEBI" id="CHEBI:11561"/>
        <dbReference type="ChEBI" id="CHEBI:15378"/>
        <dbReference type="ChEBI" id="CHEBI:15980"/>
        <dbReference type="ChEBI" id="CHEBI:57783"/>
        <dbReference type="ChEBI" id="CHEBI:58349"/>
        <dbReference type="EC" id="1.1.1.169"/>
    </reaction>
</comment>
<dbReference type="InterPro" id="IPR013328">
    <property type="entry name" value="6PGD_dom2"/>
</dbReference>
<dbReference type="InterPro" id="IPR050838">
    <property type="entry name" value="Ketopantoate_reductase"/>
</dbReference>
<evidence type="ECO:0000256" key="2">
    <source>
        <dbReference type="ARBA" id="ARBA00004994"/>
    </source>
</evidence>
<dbReference type="OrthoDB" id="73846at2759"/>
<keyword evidence="7" id="KW-0560">Oxidoreductase</keyword>
<dbReference type="GO" id="GO:0008677">
    <property type="term" value="F:2-dehydropantoate 2-reductase activity"/>
    <property type="evidence" value="ECO:0007669"/>
    <property type="project" value="UniProtKB-EC"/>
</dbReference>
<evidence type="ECO:0000259" key="10">
    <source>
        <dbReference type="Pfam" id="PF02558"/>
    </source>
</evidence>
<comment type="pathway">
    <text evidence="2">Cofactor biosynthesis; (R)-pantothenate biosynthesis; (R)-pantoate from 3-methyl-2-oxobutanoate: step 2/2.</text>
</comment>
<accession>A0A8J2X5K7</accession>
<evidence type="ECO:0000256" key="8">
    <source>
        <dbReference type="ARBA" id="ARBA00032024"/>
    </source>
</evidence>
<comment type="similarity">
    <text evidence="3">Belongs to the ketopantoate reductase family.</text>
</comment>
<dbReference type="PANTHER" id="PTHR43765:SF2">
    <property type="entry name" value="2-DEHYDROPANTOATE 2-REDUCTASE"/>
    <property type="match status" value="1"/>
</dbReference>
<dbReference type="Gene3D" id="1.10.1040.10">
    <property type="entry name" value="N-(1-d-carboxylethyl)-l-norvaline Dehydrogenase, domain 2"/>
    <property type="match status" value="1"/>
</dbReference>
<keyword evidence="13" id="KW-1185">Reference proteome</keyword>
<dbReference type="InterPro" id="IPR003710">
    <property type="entry name" value="ApbA"/>
</dbReference>
<evidence type="ECO:0000313" key="12">
    <source>
        <dbReference type="EMBL" id="CDF87938.1"/>
    </source>
</evidence>
<dbReference type="PANTHER" id="PTHR43765">
    <property type="entry name" value="2-DEHYDROPANTOATE 2-REDUCTASE-RELATED"/>
    <property type="match status" value="1"/>
</dbReference>
<proteinExistence type="inferred from homology"/>
<evidence type="ECO:0000256" key="1">
    <source>
        <dbReference type="ARBA" id="ARBA00002919"/>
    </source>
</evidence>
<feature type="domain" description="Ketopantoate reductase C-terminal" evidence="11">
    <location>
        <begin position="219"/>
        <end position="358"/>
    </location>
</feature>
<dbReference type="EMBL" id="HG316454">
    <property type="protein sequence ID" value="CDF87938.1"/>
    <property type="molecule type" value="Genomic_DNA"/>
</dbReference>
<comment type="function">
    <text evidence="1">Catalyzes the NADPH-dependent reduction of ketopantoate into pantoic acid.</text>
</comment>
<dbReference type="SUPFAM" id="SSF51735">
    <property type="entry name" value="NAD(P)-binding Rossmann-fold domains"/>
    <property type="match status" value="1"/>
</dbReference>
<keyword evidence="5" id="KW-0566">Pantothenate biosynthesis</keyword>
<dbReference type="EC" id="1.1.1.169" evidence="4"/>
<evidence type="ECO:0000259" key="11">
    <source>
        <dbReference type="Pfam" id="PF08546"/>
    </source>
</evidence>
<evidence type="ECO:0000256" key="4">
    <source>
        <dbReference type="ARBA" id="ARBA00013014"/>
    </source>
</evidence>
<evidence type="ECO:0000256" key="9">
    <source>
        <dbReference type="ARBA" id="ARBA00048793"/>
    </source>
</evidence>
<organism evidence="12 13">
    <name type="scientific">Zygosaccharomyces bailii (strain CLIB 213 / ATCC 58445 / CBS 680 / BCRC 21525 / NBRC 1098 / NCYC 1416 / NRRL Y-2227)</name>
    <dbReference type="NCBI Taxonomy" id="1333698"/>
    <lineage>
        <taxon>Eukaryota</taxon>
        <taxon>Fungi</taxon>
        <taxon>Dikarya</taxon>
        <taxon>Ascomycota</taxon>
        <taxon>Saccharomycotina</taxon>
        <taxon>Saccharomycetes</taxon>
        <taxon>Saccharomycetales</taxon>
        <taxon>Saccharomycetaceae</taxon>
        <taxon>Zygosaccharomyces</taxon>
    </lineage>
</organism>
<protein>
    <recommendedName>
        <fullName evidence="4">2-dehydropantoate 2-reductase</fullName>
        <ecNumber evidence="4">1.1.1.169</ecNumber>
    </recommendedName>
    <alternativeName>
        <fullName evidence="8">Ketopantoate reductase</fullName>
    </alternativeName>
</protein>
<dbReference type="Gene3D" id="3.40.50.720">
    <property type="entry name" value="NAD(P)-binding Rossmann-like Domain"/>
    <property type="match status" value="1"/>
</dbReference>
<dbReference type="GO" id="GO:0015940">
    <property type="term" value="P:pantothenate biosynthetic process"/>
    <property type="evidence" value="ECO:0007669"/>
    <property type="project" value="UniProtKB-KW"/>
</dbReference>
<dbReference type="FunFam" id="1.10.1040.10:FF:000047">
    <property type="entry name" value="2-dehydropantoate 2-reductase"/>
    <property type="match status" value="1"/>
</dbReference>
<evidence type="ECO:0000256" key="7">
    <source>
        <dbReference type="ARBA" id="ARBA00023002"/>
    </source>
</evidence>
<dbReference type="GO" id="GO:0005739">
    <property type="term" value="C:mitochondrion"/>
    <property type="evidence" value="ECO:0007669"/>
    <property type="project" value="TreeGrafter"/>
</dbReference>
<dbReference type="InterPro" id="IPR008927">
    <property type="entry name" value="6-PGluconate_DH-like_C_sf"/>
</dbReference>
<sequence>MTLDAKPLVHVIGLGSMGAILAVDLLRFADCSVVPMFRSKKRLEQFQKDSQSTVGIRKLYLKNSPLIQKKFTLSACPESFTPCAIKNLVVTTKTYQTKESLVPYLPFIDQNTNLILIQNGLGVVEVLKEEVFTDVSKRPQLFQGVISHGCFQDQGFVFNHAGAADLKVSRLPWDEGDMVQTLDDANEDMKNNELIKLFTSKPFAQEFNVKFMTYQELLLGQLYKFLVNACMNSVTAILDCVNGEMVGHCSRVFELIVDESLQVLRLAYKPLFDYEENYSGKDTYPQLKVNSVLNTMDMVKNIENIGCVINGKNSSSMRQDTLYLRDTEIEYINGYIVSLGQRFQVDTKVNKTIQEFVNLRLHLNRRRASMK</sequence>